<dbReference type="AlphaFoldDB" id="A0A1G6QXD1"/>
<reference evidence="4" key="1">
    <citation type="submission" date="2016-10" db="EMBL/GenBank/DDBJ databases">
        <authorList>
            <person name="Varghese N."/>
            <person name="Submissions S."/>
        </authorList>
    </citation>
    <scope>NUCLEOTIDE SEQUENCE [LARGE SCALE GENOMIC DNA]</scope>
    <source>
        <strain evidence="4">IBRC-M 10403</strain>
    </source>
</reference>
<dbReference type="PANTHER" id="PTHR11487:SF0">
    <property type="entry name" value="S-ACYL FATTY ACID SYNTHASE THIOESTERASE, MEDIUM CHAIN"/>
    <property type="match status" value="1"/>
</dbReference>
<evidence type="ECO:0000313" key="4">
    <source>
        <dbReference type="Proteomes" id="UP000199501"/>
    </source>
</evidence>
<dbReference type="EMBL" id="FMZZ01000006">
    <property type="protein sequence ID" value="SDC96988.1"/>
    <property type="molecule type" value="Genomic_DNA"/>
</dbReference>
<dbReference type="Gene3D" id="3.40.50.1820">
    <property type="entry name" value="alpha/beta hydrolase"/>
    <property type="match status" value="1"/>
</dbReference>
<comment type="similarity">
    <text evidence="1">Belongs to the thioesterase family.</text>
</comment>
<protein>
    <submittedName>
        <fullName evidence="3">Pyochelin biosynthetic protein PchC</fullName>
    </submittedName>
</protein>
<sequence length="251" mass="26204">MWLRRWTPRPGATLRLLCLPHAGGSAAAFRSWADLLPLTVELVAVEPPGRGDRFGEPFAAGVDDVLDGVLTGLAALPRKPLAVFGHSLGALLALRVCRELRRRSSMSGQGPAALLVSSCPAPAAAAERMAGQRGCDDDGLLAQVRGLGGPAVDAGPDVLAAVRADLALFADGVGEAPPLNSPLRVYAGDGDDSVSPATLAAWRRESPGDFRLTMLPGGHFFFSDREPLFLARLAADIGQLSTVETTNGIPR</sequence>
<dbReference type="InterPro" id="IPR029058">
    <property type="entry name" value="AB_hydrolase_fold"/>
</dbReference>
<evidence type="ECO:0000256" key="1">
    <source>
        <dbReference type="ARBA" id="ARBA00007169"/>
    </source>
</evidence>
<evidence type="ECO:0000259" key="2">
    <source>
        <dbReference type="Pfam" id="PF00975"/>
    </source>
</evidence>
<feature type="domain" description="Thioesterase" evidence="2">
    <location>
        <begin position="15"/>
        <end position="225"/>
    </location>
</feature>
<dbReference type="Pfam" id="PF00975">
    <property type="entry name" value="Thioesterase"/>
    <property type="match status" value="1"/>
</dbReference>
<dbReference type="RefSeq" id="WP_091450449.1">
    <property type="nucleotide sequence ID" value="NZ_FMZZ01000006.1"/>
</dbReference>
<dbReference type="InterPro" id="IPR012223">
    <property type="entry name" value="TEII"/>
</dbReference>
<dbReference type="SUPFAM" id="SSF53474">
    <property type="entry name" value="alpha/beta-Hydrolases"/>
    <property type="match status" value="1"/>
</dbReference>
<name>A0A1G6QXD1_9PSEU</name>
<dbReference type="InterPro" id="IPR001031">
    <property type="entry name" value="Thioesterase"/>
</dbReference>
<proteinExistence type="inferred from homology"/>
<dbReference type="OrthoDB" id="8480037at2"/>
<dbReference type="GO" id="GO:0008610">
    <property type="term" value="P:lipid biosynthetic process"/>
    <property type="evidence" value="ECO:0007669"/>
    <property type="project" value="TreeGrafter"/>
</dbReference>
<evidence type="ECO:0000313" key="3">
    <source>
        <dbReference type="EMBL" id="SDC96988.1"/>
    </source>
</evidence>
<accession>A0A1G6QXD1</accession>
<dbReference type="Proteomes" id="UP000199501">
    <property type="component" value="Unassembled WGS sequence"/>
</dbReference>
<dbReference type="STRING" id="1271860.SAMN05216174_10619"/>
<organism evidence="3 4">
    <name type="scientific">Actinokineospora iranica</name>
    <dbReference type="NCBI Taxonomy" id="1271860"/>
    <lineage>
        <taxon>Bacteria</taxon>
        <taxon>Bacillati</taxon>
        <taxon>Actinomycetota</taxon>
        <taxon>Actinomycetes</taxon>
        <taxon>Pseudonocardiales</taxon>
        <taxon>Pseudonocardiaceae</taxon>
        <taxon>Actinokineospora</taxon>
    </lineage>
</organism>
<keyword evidence="4" id="KW-1185">Reference proteome</keyword>
<dbReference type="PANTHER" id="PTHR11487">
    <property type="entry name" value="THIOESTERASE"/>
    <property type="match status" value="1"/>
</dbReference>
<gene>
    <name evidence="3" type="ORF">SAMN05216174_10619</name>
</gene>